<protein>
    <submittedName>
        <fullName evidence="2">Uncharacterized protein</fullName>
    </submittedName>
</protein>
<organism evidence="2 3">
    <name type="scientific">Lithospermum erythrorhizon</name>
    <name type="common">Purple gromwell</name>
    <name type="synonym">Lithospermum officinale var. erythrorhizon</name>
    <dbReference type="NCBI Taxonomy" id="34254"/>
    <lineage>
        <taxon>Eukaryota</taxon>
        <taxon>Viridiplantae</taxon>
        <taxon>Streptophyta</taxon>
        <taxon>Embryophyta</taxon>
        <taxon>Tracheophyta</taxon>
        <taxon>Spermatophyta</taxon>
        <taxon>Magnoliopsida</taxon>
        <taxon>eudicotyledons</taxon>
        <taxon>Gunneridae</taxon>
        <taxon>Pentapetalae</taxon>
        <taxon>asterids</taxon>
        <taxon>lamiids</taxon>
        <taxon>Boraginales</taxon>
        <taxon>Boraginaceae</taxon>
        <taxon>Boraginoideae</taxon>
        <taxon>Lithospermeae</taxon>
        <taxon>Lithospermum</taxon>
    </lineage>
</organism>
<evidence type="ECO:0000313" key="3">
    <source>
        <dbReference type="Proteomes" id="UP001454036"/>
    </source>
</evidence>
<comment type="caution">
    <text evidence="2">The sequence shown here is derived from an EMBL/GenBank/DDBJ whole genome shotgun (WGS) entry which is preliminary data.</text>
</comment>
<feature type="chain" id="PRO_5043562302" evidence="1">
    <location>
        <begin position="23"/>
        <end position="127"/>
    </location>
</feature>
<keyword evidence="3" id="KW-1185">Reference proteome</keyword>
<name>A0AAV3NU91_LITER</name>
<feature type="signal peptide" evidence="1">
    <location>
        <begin position="1"/>
        <end position="22"/>
    </location>
</feature>
<evidence type="ECO:0000256" key="1">
    <source>
        <dbReference type="SAM" id="SignalP"/>
    </source>
</evidence>
<dbReference type="Proteomes" id="UP001454036">
    <property type="component" value="Unassembled WGS sequence"/>
</dbReference>
<accession>A0AAV3NU91</accession>
<gene>
    <name evidence="2" type="ORF">LIER_02692</name>
</gene>
<evidence type="ECO:0000313" key="2">
    <source>
        <dbReference type="EMBL" id="GAA0141575.1"/>
    </source>
</evidence>
<sequence length="127" mass="14239">MLHIKFFSLFLGFLAVLGTIFSQENNERRGGCSPHNHNIRIGAIIDEDSLVGKEQKLAMEIAVQDFNKASTCLKLKMVLQPLNKHKHHQRSAASTGKVLRPNSSLLYWTPVGKLESMICNIKIIVVN</sequence>
<proteinExistence type="predicted"/>
<keyword evidence="1" id="KW-0732">Signal</keyword>
<dbReference type="EMBL" id="BAABME010000299">
    <property type="protein sequence ID" value="GAA0141575.1"/>
    <property type="molecule type" value="Genomic_DNA"/>
</dbReference>
<dbReference type="AlphaFoldDB" id="A0AAV3NU91"/>
<reference evidence="2 3" key="1">
    <citation type="submission" date="2024-01" db="EMBL/GenBank/DDBJ databases">
        <title>The complete chloroplast genome sequence of Lithospermum erythrorhizon: insights into the phylogenetic relationship among Boraginaceae species and the maternal lineages of purple gromwells.</title>
        <authorList>
            <person name="Okada T."/>
            <person name="Watanabe K."/>
        </authorList>
    </citation>
    <scope>NUCLEOTIDE SEQUENCE [LARGE SCALE GENOMIC DNA]</scope>
</reference>